<organism evidence="2 3">
    <name type="scientific">Pseudonocardia kunmingensis</name>
    <dbReference type="NCBI Taxonomy" id="630975"/>
    <lineage>
        <taxon>Bacteria</taxon>
        <taxon>Bacillati</taxon>
        <taxon>Actinomycetota</taxon>
        <taxon>Actinomycetes</taxon>
        <taxon>Pseudonocardiales</taxon>
        <taxon>Pseudonocardiaceae</taxon>
        <taxon>Pseudonocardia</taxon>
    </lineage>
</organism>
<reference evidence="2 3" key="1">
    <citation type="submission" date="2019-06" db="EMBL/GenBank/DDBJ databases">
        <title>Sequencing the genomes of 1000 actinobacteria strains.</title>
        <authorList>
            <person name="Klenk H.-P."/>
        </authorList>
    </citation>
    <scope>NUCLEOTIDE SEQUENCE [LARGE SCALE GENOMIC DNA]</scope>
    <source>
        <strain evidence="2 3">DSM 45301</strain>
    </source>
</reference>
<protein>
    <submittedName>
        <fullName evidence="2">Uncharacterized protein DUF4242</fullName>
    </submittedName>
</protein>
<evidence type="ECO:0000313" key="2">
    <source>
        <dbReference type="EMBL" id="TQM11739.1"/>
    </source>
</evidence>
<dbReference type="InterPro" id="IPR042557">
    <property type="entry name" value="SCO4226"/>
</dbReference>
<proteinExistence type="predicted"/>
<accession>A0A543DR21</accession>
<comment type="caution">
    <text evidence="2">The sequence shown here is derived from an EMBL/GenBank/DDBJ whole genome shotgun (WGS) entry which is preliminary data.</text>
</comment>
<dbReference type="RefSeq" id="WP_170231445.1">
    <property type="nucleotide sequence ID" value="NZ_VFPA01000002.1"/>
</dbReference>
<keyword evidence="3" id="KW-1185">Reference proteome</keyword>
<dbReference type="EMBL" id="VFPA01000002">
    <property type="protein sequence ID" value="TQM11739.1"/>
    <property type="molecule type" value="Genomic_DNA"/>
</dbReference>
<dbReference type="Proteomes" id="UP000315677">
    <property type="component" value="Unassembled WGS sequence"/>
</dbReference>
<name>A0A543DR21_9PSEU</name>
<evidence type="ECO:0000313" key="3">
    <source>
        <dbReference type="Proteomes" id="UP000315677"/>
    </source>
</evidence>
<dbReference type="AlphaFoldDB" id="A0A543DR21"/>
<dbReference type="InterPro" id="IPR025336">
    <property type="entry name" value="SCO4226-like"/>
</dbReference>
<sequence>MPRYSIERALPEDLGAFLVERPVSEIVLANTELGVAWLCCFVNSGDKRLFCMYEPANPEAIRKAGRRTGLPIEVIHRVTVLEPHAFADRGAWRDPTTAQEEPPTAAAAAGWSGAH</sequence>
<dbReference type="Gene3D" id="3.30.70.3090">
    <property type="entry name" value="ORF SCO4226, nickel-binding ferredoxin-like monomer"/>
    <property type="match status" value="1"/>
</dbReference>
<gene>
    <name evidence="2" type="ORF">FB558_4309</name>
</gene>
<evidence type="ECO:0000256" key="1">
    <source>
        <dbReference type="SAM" id="MobiDB-lite"/>
    </source>
</evidence>
<feature type="region of interest" description="Disordered" evidence="1">
    <location>
        <begin position="91"/>
        <end position="115"/>
    </location>
</feature>
<feature type="compositionally biased region" description="Low complexity" evidence="1">
    <location>
        <begin position="95"/>
        <end position="109"/>
    </location>
</feature>
<dbReference type="Pfam" id="PF14026">
    <property type="entry name" value="SCO4226-like"/>
    <property type="match status" value="1"/>
</dbReference>